<gene>
    <name evidence="6" type="ORF">DV701_17140</name>
</gene>
<sequence length="414" mass="44571">MQTLPWQVVLLLAVALVLALAVGAVVGAALARAGARAGLVRAEAERDGWARQAQGLEDALAQERGSAAQLAPLGQALRRVEEQVHVLERDRSRQFGEVGVQLADVAEQARALHRQTAALSGALNSSGTRGTWGEVQLRRVLEHAGMLERCDFDEQVSAVTRHDARVRPDAVVHLPGGKSLVVDSKAPLTAYLRAQGEDVPAEEAARLLRDHARALRGHVETLAGKDYWSAFASSPELVVCFVPSDSVLAAALRAEPDLYDHAQSRRVVLASPATLLAVLRATALAWQQEALTANAQQLLRLGTELHQRLGTVGRHLGSMGSSLRRSVETYNHLVGTLESRVLVTTRRMHELGLVEEAVEAPPPVDASPRPLTSAELLADELESATPRRDDLDEAAARRTRSADAVPRQDEPFGA</sequence>
<accession>A0A345NRF0</accession>
<evidence type="ECO:0000256" key="3">
    <source>
        <dbReference type="ARBA" id="ARBA00023054"/>
    </source>
</evidence>
<name>A0A345NRF0_9MICO</name>
<keyword evidence="4" id="KW-0233">DNA recombination</keyword>
<feature type="compositionally biased region" description="Basic and acidic residues" evidence="5">
    <location>
        <begin position="385"/>
        <end position="396"/>
    </location>
</feature>
<feature type="region of interest" description="Disordered" evidence="5">
    <location>
        <begin position="380"/>
        <end position="414"/>
    </location>
</feature>
<evidence type="ECO:0000313" key="7">
    <source>
        <dbReference type="Proteomes" id="UP000253790"/>
    </source>
</evidence>
<keyword evidence="3" id="KW-0175">Coiled coil</keyword>
<dbReference type="Pfam" id="PF02646">
    <property type="entry name" value="RmuC"/>
    <property type="match status" value="1"/>
</dbReference>
<dbReference type="GO" id="GO:0006310">
    <property type="term" value="P:DNA recombination"/>
    <property type="evidence" value="ECO:0007669"/>
    <property type="project" value="UniProtKB-KW"/>
</dbReference>
<dbReference type="AlphaFoldDB" id="A0A345NRF0"/>
<dbReference type="PANTHER" id="PTHR30563">
    <property type="entry name" value="DNA RECOMBINATION PROTEIN RMUC"/>
    <property type="match status" value="1"/>
</dbReference>
<dbReference type="PANTHER" id="PTHR30563:SF0">
    <property type="entry name" value="DNA RECOMBINATION PROTEIN RMUC"/>
    <property type="match status" value="1"/>
</dbReference>
<evidence type="ECO:0000313" key="6">
    <source>
        <dbReference type="EMBL" id="AXH97608.1"/>
    </source>
</evidence>
<comment type="function">
    <text evidence="1">Involved in DNA recombination.</text>
</comment>
<evidence type="ECO:0000256" key="2">
    <source>
        <dbReference type="ARBA" id="ARBA00009840"/>
    </source>
</evidence>
<dbReference type="InterPro" id="IPR003798">
    <property type="entry name" value="DNA_recombination_RmuC"/>
</dbReference>
<dbReference type="EMBL" id="CP031229">
    <property type="protein sequence ID" value="AXH97608.1"/>
    <property type="molecule type" value="Genomic_DNA"/>
</dbReference>
<dbReference type="OrthoDB" id="370725at2"/>
<evidence type="ECO:0000256" key="1">
    <source>
        <dbReference type="ARBA" id="ARBA00003416"/>
    </source>
</evidence>
<protein>
    <submittedName>
        <fullName evidence="6">DNA recombination protein RmuC</fullName>
    </submittedName>
</protein>
<proteinExistence type="inferred from homology"/>
<comment type="similarity">
    <text evidence="2">Belongs to the RmuC family.</text>
</comment>
<dbReference type="KEGG" id="orn:DV701_17140"/>
<dbReference type="RefSeq" id="WP_114930134.1">
    <property type="nucleotide sequence ID" value="NZ_CP031229.1"/>
</dbReference>
<evidence type="ECO:0000256" key="5">
    <source>
        <dbReference type="SAM" id="MobiDB-lite"/>
    </source>
</evidence>
<evidence type="ECO:0000256" key="4">
    <source>
        <dbReference type="ARBA" id="ARBA00023172"/>
    </source>
</evidence>
<organism evidence="6 7">
    <name type="scientific">Ornithinimicrobium avium</name>
    <dbReference type="NCBI Taxonomy" id="2283195"/>
    <lineage>
        <taxon>Bacteria</taxon>
        <taxon>Bacillati</taxon>
        <taxon>Actinomycetota</taxon>
        <taxon>Actinomycetes</taxon>
        <taxon>Micrococcales</taxon>
        <taxon>Ornithinimicrobiaceae</taxon>
        <taxon>Ornithinimicrobium</taxon>
    </lineage>
</organism>
<keyword evidence="7" id="KW-1185">Reference proteome</keyword>
<dbReference type="Proteomes" id="UP000253790">
    <property type="component" value="Chromosome"/>
</dbReference>
<reference evidence="6 7" key="1">
    <citation type="submission" date="2018-07" db="EMBL/GenBank/DDBJ databases">
        <title>Complete genome sequencing of Ornithinimicrobium sp. AMA3305.</title>
        <authorList>
            <person name="Bae J.-W."/>
        </authorList>
    </citation>
    <scope>NUCLEOTIDE SEQUENCE [LARGE SCALE GENOMIC DNA]</scope>
    <source>
        <strain evidence="6 7">AMA3305</strain>
    </source>
</reference>